<sequence length="308" mass="34638">MAGRNISLHRRLKLRHLHLLDMLNATRSMRLTADRLGISPAAVSKSCLEIEGILGKRLFDRVQGRLEPLPGLERVLIAARRIDNELTALGEDFAREAALLHGSVRIGFQAPMLERPLVSWLARMKREQPFLTLRIEYGMRGRLLEDLRAGRLDLVAINLLGVDERGDFETRSLCLEHCLVHVDGVLSPVSSILDRWDRFVDRLWLLPVKGMAMRDMFEAVLSRRRLSMPDRLIELAVPTLLGQIHAACDAATLIPVSMVSDPETLPFLEGGSPGDAFYMEHGIAWARRPRPSAQLRYALDVMSTLPCS</sequence>
<dbReference type="RefSeq" id="WP_147093482.1">
    <property type="nucleotide sequence ID" value="NZ_BJVC01000003.1"/>
</dbReference>
<comment type="similarity">
    <text evidence="1">Belongs to the LysR transcriptional regulatory family.</text>
</comment>
<comment type="caution">
    <text evidence="6">The sequence shown here is derived from an EMBL/GenBank/DDBJ whole genome shotgun (WGS) entry which is preliminary data.</text>
</comment>
<evidence type="ECO:0000256" key="4">
    <source>
        <dbReference type="ARBA" id="ARBA00023163"/>
    </source>
</evidence>
<dbReference type="OrthoDB" id="7243583at2"/>
<dbReference type="Proteomes" id="UP000321405">
    <property type="component" value="Unassembled WGS sequence"/>
</dbReference>
<dbReference type="GO" id="GO:0003677">
    <property type="term" value="F:DNA binding"/>
    <property type="evidence" value="ECO:0007669"/>
    <property type="project" value="UniProtKB-KW"/>
</dbReference>
<evidence type="ECO:0000313" key="6">
    <source>
        <dbReference type="EMBL" id="GEL02389.1"/>
    </source>
</evidence>
<dbReference type="Gene3D" id="1.10.10.10">
    <property type="entry name" value="Winged helix-like DNA-binding domain superfamily/Winged helix DNA-binding domain"/>
    <property type="match status" value="1"/>
</dbReference>
<dbReference type="PANTHER" id="PTHR30419">
    <property type="entry name" value="HTH-TYPE TRANSCRIPTIONAL REGULATOR YBHD"/>
    <property type="match status" value="1"/>
</dbReference>
<dbReference type="InterPro" id="IPR000847">
    <property type="entry name" value="LysR_HTH_N"/>
</dbReference>
<dbReference type="EMBL" id="BJVC01000003">
    <property type="protein sequence ID" value="GEL02389.1"/>
    <property type="molecule type" value="Genomic_DNA"/>
</dbReference>
<dbReference type="Pfam" id="PF03466">
    <property type="entry name" value="LysR_substrate"/>
    <property type="match status" value="1"/>
</dbReference>
<dbReference type="InterPro" id="IPR050950">
    <property type="entry name" value="HTH-type_LysR_regulators"/>
</dbReference>
<reference evidence="6 7" key="1">
    <citation type="submission" date="2019-07" db="EMBL/GenBank/DDBJ databases">
        <title>Whole genome shotgun sequence of Swaminathania salitolerans NBRC 104436.</title>
        <authorList>
            <person name="Hosoyama A."/>
            <person name="Uohara A."/>
            <person name="Ohji S."/>
            <person name="Ichikawa N."/>
        </authorList>
    </citation>
    <scope>NUCLEOTIDE SEQUENCE [LARGE SCALE GENOMIC DNA]</scope>
    <source>
        <strain evidence="6 7">NBRC 104436</strain>
    </source>
</reference>
<evidence type="ECO:0000259" key="5">
    <source>
        <dbReference type="PROSITE" id="PS50931"/>
    </source>
</evidence>
<dbReference type="GO" id="GO:0003700">
    <property type="term" value="F:DNA-binding transcription factor activity"/>
    <property type="evidence" value="ECO:0007669"/>
    <property type="project" value="InterPro"/>
</dbReference>
<dbReference type="SUPFAM" id="SSF46785">
    <property type="entry name" value="Winged helix' DNA-binding domain"/>
    <property type="match status" value="1"/>
</dbReference>
<dbReference type="PROSITE" id="PS50931">
    <property type="entry name" value="HTH_LYSR"/>
    <property type="match status" value="1"/>
</dbReference>
<dbReference type="InterPro" id="IPR005119">
    <property type="entry name" value="LysR_subst-bd"/>
</dbReference>
<proteinExistence type="inferred from homology"/>
<dbReference type="Pfam" id="PF00126">
    <property type="entry name" value="HTH_1"/>
    <property type="match status" value="1"/>
</dbReference>
<dbReference type="InterPro" id="IPR036388">
    <property type="entry name" value="WH-like_DNA-bd_sf"/>
</dbReference>
<dbReference type="InterPro" id="IPR036390">
    <property type="entry name" value="WH_DNA-bd_sf"/>
</dbReference>
<dbReference type="SUPFAM" id="SSF53850">
    <property type="entry name" value="Periplasmic binding protein-like II"/>
    <property type="match status" value="1"/>
</dbReference>
<name>A0A511BPX7_9PROT</name>
<dbReference type="AlphaFoldDB" id="A0A511BPX7"/>
<evidence type="ECO:0000256" key="1">
    <source>
        <dbReference type="ARBA" id="ARBA00009437"/>
    </source>
</evidence>
<keyword evidence="3" id="KW-0238">DNA-binding</keyword>
<keyword evidence="4" id="KW-0804">Transcription</keyword>
<evidence type="ECO:0000256" key="3">
    <source>
        <dbReference type="ARBA" id="ARBA00023125"/>
    </source>
</evidence>
<gene>
    <name evidence="6" type="ORF">SSA02_15520</name>
</gene>
<organism evidence="6 7">
    <name type="scientific">Swaminathania salitolerans</name>
    <dbReference type="NCBI Taxonomy" id="182838"/>
    <lineage>
        <taxon>Bacteria</taxon>
        <taxon>Pseudomonadati</taxon>
        <taxon>Pseudomonadota</taxon>
        <taxon>Alphaproteobacteria</taxon>
        <taxon>Acetobacterales</taxon>
        <taxon>Acetobacteraceae</taxon>
        <taxon>Swaminathania</taxon>
    </lineage>
</organism>
<accession>A0A511BPX7</accession>
<keyword evidence="7" id="KW-1185">Reference proteome</keyword>
<dbReference type="PANTHER" id="PTHR30419:SF8">
    <property type="entry name" value="NITROGEN ASSIMILATION TRANSCRIPTIONAL ACTIVATOR-RELATED"/>
    <property type="match status" value="1"/>
</dbReference>
<evidence type="ECO:0000256" key="2">
    <source>
        <dbReference type="ARBA" id="ARBA00023015"/>
    </source>
</evidence>
<feature type="domain" description="HTH lysR-type" evidence="5">
    <location>
        <begin position="12"/>
        <end position="69"/>
    </location>
</feature>
<keyword evidence="2" id="KW-0805">Transcription regulation</keyword>
<dbReference type="Gene3D" id="3.40.190.10">
    <property type="entry name" value="Periplasmic binding protein-like II"/>
    <property type="match status" value="2"/>
</dbReference>
<evidence type="ECO:0000313" key="7">
    <source>
        <dbReference type="Proteomes" id="UP000321405"/>
    </source>
</evidence>
<protein>
    <recommendedName>
        <fullName evidence="5">HTH lysR-type domain-containing protein</fullName>
    </recommendedName>
</protein>
<dbReference type="GO" id="GO:0005829">
    <property type="term" value="C:cytosol"/>
    <property type="evidence" value="ECO:0007669"/>
    <property type="project" value="TreeGrafter"/>
</dbReference>